<protein>
    <submittedName>
        <fullName evidence="1">Uncharacterized protein</fullName>
    </submittedName>
</protein>
<reference evidence="1 2" key="1">
    <citation type="submission" date="2007-04" db="EMBL/GenBank/DDBJ databases">
        <authorList>
            <person name="Fulton L."/>
            <person name="Clifton S."/>
            <person name="Fulton B."/>
            <person name="Xu J."/>
            <person name="Minx P."/>
            <person name="Pepin K.H."/>
            <person name="Johnson M."/>
            <person name="Thiruvilangam P."/>
            <person name="Bhonagiri V."/>
            <person name="Nash W.E."/>
            <person name="Mardis E.R."/>
            <person name="Wilson R.K."/>
        </authorList>
    </citation>
    <scope>NUCLEOTIDE SEQUENCE [LARGE SCALE GENOMIC DNA]</scope>
    <source>
        <strain evidence="1 2">ATCC 29799</strain>
    </source>
</reference>
<comment type="caution">
    <text evidence="1">The sequence shown here is derived from an EMBL/GenBank/DDBJ whole genome shotgun (WGS) entry which is preliminary data.</text>
</comment>
<evidence type="ECO:0000313" key="1">
    <source>
        <dbReference type="EMBL" id="EDN00804.1"/>
    </source>
</evidence>
<evidence type="ECO:0000313" key="2">
    <source>
        <dbReference type="Proteomes" id="UP000003639"/>
    </source>
</evidence>
<dbReference type="Proteomes" id="UP000003639">
    <property type="component" value="Unassembled WGS sequence"/>
</dbReference>
<dbReference type="AlphaFoldDB" id="A6NTP1"/>
<accession>A6NTP1</accession>
<proteinExistence type="predicted"/>
<dbReference type="STRING" id="411467.BACCAP_01570"/>
<gene>
    <name evidence="1" type="ORF">BACCAP_01570</name>
</gene>
<sequence>MCFIVTQFLPYYKRKCACSTKSGADFCVRSCAGPCVQPLISSPFSEVRTK</sequence>
<reference evidence="1 2" key="2">
    <citation type="submission" date="2007-06" db="EMBL/GenBank/DDBJ databases">
        <title>Draft genome sequence of Pseudoflavonifractor capillosus ATCC 29799.</title>
        <authorList>
            <person name="Sudarsanam P."/>
            <person name="Ley R."/>
            <person name="Guruge J."/>
            <person name="Turnbaugh P.J."/>
            <person name="Mahowald M."/>
            <person name="Liep D."/>
            <person name="Gordon J."/>
        </authorList>
    </citation>
    <scope>NUCLEOTIDE SEQUENCE [LARGE SCALE GENOMIC DNA]</scope>
    <source>
        <strain evidence="1 2">ATCC 29799</strain>
    </source>
</reference>
<organism evidence="1 2">
    <name type="scientific">Pseudoflavonifractor capillosus ATCC 29799</name>
    <dbReference type="NCBI Taxonomy" id="411467"/>
    <lineage>
        <taxon>Bacteria</taxon>
        <taxon>Bacillati</taxon>
        <taxon>Bacillota</taxon>
        <taxon>Clostridia</taxon>
        <taxon>Eubacteriales</taxon>
        <taxon>Oscillospiraceae</taxon>
        <taxon>Pseudoflavonifractor</taxon>
    </lineage>
</organism>
<dbReference type="EMBL" id="AAXG02000010">
    <property type="protein sequence ID" value="EDN00804.1"/>
    <property type="molecule type" value="Genomic_DNA"/>
</dbReference>
<name>A6NTP1_9FIRM</name>
<keyword evidence="2" id="KW-1185">Reference proteome</keyword>